<dbReference type="PANTHER" id="PTHR45703">
    <property type="entry name" value="DYNEIN HEAVY CHAIN"/>
    <property type="match status" value="1"/>
</dbReference>
<keyword evidence="8" id="KW-1185">Reference proteome</keyword>
<dbReference type="AlphaFoldDB" id="A0A915D8F2"/>
<protein>
    <submittedName>
        <fullName evidence="9">Dynein heavy chain</fullName>
    </submittedName>
</protein>
<feature type="domain" description="Dynein heavy chain ATP-binding dynein motor region" evidence="6">
    <location>
        <begin position="472"/>
        <end position="527"/>
    </location>
</feature>
<comment type="similarity">
    <text evidence="1">Belongs to the dynein heavy chain family.</text>
</comment>
<dbReference type="InterPro" id="IPR042219">
    <property type="entry name" value="AAA_lid_11_sf"/>
</dbReference>
<evidence type="ECO:0000259" key="6">
    <source>
        <dbReference type="Pfam" id="PF12781"/>
    </source>
</evidence>
<dbReference type="Gene3D" id="1.20.920.20">
    <property type="match status" value="2"/>
</dbReference>
<dbReference type="SUPFAM" id="SSF52540">
    <property type="entry name" value="P-loop containing nucleoside triphosphate hydrolases"/>
    <property type="match status" value="1"/>
</dbReference>
<dbReference type="GO" id="GO:0007018">
    <property type="term" value="P:microtubule-based movement"/>
    <property type="evidence" value="ECO:0007669"/>
    <property type="project" value="InterPro"/>
</dbReference>
<proteinExistence type="inferred from homology"/>
<dbReference type="Pfam" id="PF12781">
    <property type="entry name" value="AAA_9"/>
    <property type="match status" value="2"/>
</dbReference>
<feature type="domain" description="Dynein heavy chain ATP-binding dynein motor region" evidence="6">
    <location>
        <begin position="529"/>
        <end position="653"/>
    </location>
</feature>
<dbReference type="Gene3D" id="6.10.140.1060">
    <property type="match status" value="1"/>
</dbReference>
<dbReference type="Pfam" id="PF18198">
    <property type="entry name" value="AAA_lid_11"/>
    <property type="match status" value="1"/>
</dbReference>
<dbReference type="InterPro" id="IPR024743">
    <property type="entry name" value="Dynein_HC_stalk"/>
</dbReference>
<dbReference type="GO" id="GO:0051959">
    <property type="term" value="F:dynein light intermediate chain binding"/>
    <property type="evidence" value="ECO:0007669"/>
    <property type="project" value="InterPro"/>
</dbReference>
<dbReference type="InterPro" id="IPR004273">
    <property type="entry name" value="Dynein_heavy_D6_P-loop"/>
</dbReference>
<feature type="domain" description="Dynein heavy chain AAA module D4" evidence="5">
    <location>
        <begin position="4"/>
        <end position="157"/>
    </location>
</feature>
<dbReference type="Pfam" id="PF03028">
    <property type="entry name" value="Dynein_heavy"/>
    <property type="match status" value="1"/>
</dbReference>
<keyword evidence="2" id="KW-0175">Coiled coil</keyword>
<dbReference type="InterPro" id="IPR041658">
    <property type="entry name" value="AAA_lid_11"/>
</dbReference>
<dbReference type="Gene3D" id="1.10.8.720">
    <property type="entry name" value="Region D6 of dynein motor"/>
    <property type="match status" value="1"/>
</dbReference>
<dbReference type="Gene3D" id="3.40.50.300">
    <property type="entry name" value="P-loop containing nucleotide triphosphate hydrolases"/>
    <property type="match status" value="4"/>
</dbReference>
<dbReference type="InterPro" id="IPR024317">
    <property type="entry name" value="Dynein_heavy_chain_D4_dom"/>
</dbReference>
<feature type="domain" description="Dynein heavy chain coiled coil stalk" evidence="4">
    <location>
        <begin position="172"/>
        <end position="300"/>
    </location>
</feature>
<evidence type="ECO:0000259" key="4">
    <source>
        <dbReference type="Pfam" id="PF12777"/>
    </source>
</evidence>
<dbReference type="WBParaSite" id="jg16835">
    <property type="protein sequence ID" value="jg16835"/>
    <property type="gene ID" value="jg16835"/>
</dbReference>
<feature type="domain" description="Dynein heavy chain AAA lid" evidence="7">
    <location>
        <begin position="1013"/>
        <end position="1154"/>
    </location>
</feature>
<reference evidence="9" key="1">
    <citation type="submission" date="2022-11" db="UniProtKB">
        <authorList>
            <consortium name="WormBaseParasite"/>
        </authorList>
    </citation>
    <scope>IDENTIFICATION</scope>
</reference>
<dbReference type="FunFam" id="1.10.8.720:FF:000003">
    <property type="entry name" value="Cytoplasmic dynein heavy chain 2"/>
    <property type="match status" value="1"/>
</dbReference>
<evidence type="ECO:0000259" key="5">
    <source>
        <dbReference type="Pfam" id="PF12780"/>
    </source>
</evidence>
<evidence type="ECO:0000256" key="1">
    <source>
        <dbReference type="ARBA" id="ARBA00008887"/>
    </source>
</evidence>
<organism evidence="8 9">
    <name type="scientific">Ditylenchus dipsaci</name>
    <dbReference type="NCBI Taxonomy" id="166011"/>
    <lineage>
        <taxon>Eukaryota</taxon>
        <taxon>Metazoa</taxon>
        <taxon>Ecdysozoa</taxon>
        <taxon>Nematoda</taxon>
        <taxon>Chromadorea</taxon>
        <taxon>Rhabditida</taxon>
        <taxon>Tylenchina</taxon>
        <taxon>Tylenchomorpha</taxon>
        <taxon>Sphaerularioidea</taxon>
        <taxon>Anguinidae</taxon>
        <taxon>Anguininae</taxon>
        <taxon>Ditylenchus</taxon>
    </lineage>
</organism>
<dbReference type="InterPro" id="IPR035706">
    <property type="entry name" value="AAA_9"/>
</dbReference>
<dbReference type="Gene3D" id="1.20.920.60">
    <property type="match status" value="1"/>
</dbReference>
<accession>A0A915D8F2</accession>
<evidence type="ECO:0000313" key="8">
    <source>
        <dbReference type="Proteomes" id="UP000887574"/>
    </source>
</evidence>
<feature type="domain" description="Dynein heavy chain region D6 P-loop" evidence="3">
    <location>
        <begin position="873"/>
        <end position="980"/>
    </location>
</feature>
<dbReference type="GO" id="GO:0045505">
    <property type="term" value="F:dynein intermediate chain binding"/>
    <property type="evidence" value="ECO:0007669"/>
    <property type="project" value="InterPro"/>
</dbReference>
<feature type="coiled-coil region" evidence="2">
    <location>
        <begin position="375"/>
        <end position="402"/>
    </location>
</feature>
<dbReference type="Proteomes" id="UP000887574">
    <property type="component" value="Unplaced"/>
</dbReference>
<dbReference type="InterPro" id="IPR026983">
    <property type="entry name" value="DHC"/>
</dbReference>
<dbReference type="PANTHER" id="PTHR45703:SF36">
    <property type="entry name" value="DYNEIN HEAVY CHAIN, CYTOPLASMIC"/>
    <property type="match status" value="1"/>
</dbReference>
<evidence type="ECO:0000259" key="7">
    <source>
        <dbReference type="Pfam" id="PF18198"/>
    </source>
</evidence>
<dbReference type="GO" id="GO:0030286">
    <property type="term" value="C:dynein complex"/>
    <property type="evidence" value="ECO:0007669"/>
    <property type="project" value="InterPro"/>
</dbReference>
<dbReference type="GO" id="GO:0008569">
    <property type="term" value="F:minus-end-directed microtubule motor activity"/>
    <property type="evidence" value="ECO:0007669"/>
    <property type="project" value="InterPro"/>
</dbReference>
<name>A0A915D8F2_9BILA</name>
<sequence>MNQIKDGAQRQGLMLDTADELYKWFTGQIVRNLHVVFTMNPSGDGLRERASTSPALFNRCVLNWVGDWSNSALYQVGVELTGHLDMSKSDYVPPAALEYVCDLIPQQVKYHHAVINSFVHCHNAVRRVNEIESRKGHRTMALTPRHFLDFIKHYINLFHEKRKDLEEEKIHLNIGLNKIRETQEQVKELQISLKQKSVELHEKKEAANAKLKQMLGDQQEAEKEKLLSENLQKELRVQLEEISETKKCVGSELSQVEPTVEEAKSAVKGIKKTQLVELRSMNSPPSAVKLALESICLLMGEGVEPTGKPSELWNNSRKNPDWDFEKVNRASLACGPLVKWMKAQLAYSRILSKVDPLRRQLQSLERDAKLKTQKGDELKHLIAEFEERIAAYKDEYAQLIGQSETIKADLATVEQKVDRSIQLLNSLRVENDRWQKGCDAAFLSYSGYYDQHMRESDIARIEYLSSADDRLEWTNNGMPKDDLCMENVIALHRFNRYPLIIDPKDKFQDNSFRKNLESALRFGSTLLRTGGRILITLGDQDIDFSPAFKIFLFTRDSSVEFPPDVCSRVTFVNFTITTSSLQMQCLNQVLRSERPDIDQKRNDLLKLQGEFSVRLRQLEKLLLNALNESKGKILDDDSVIATLEKLKNEAKEVQAKAAETDQVMKEVDIVSQKYVRLSHACSLIYSTLHNLDEVYSSITIHWSSSKKDYDERLSIIMNSLFQVAYARVSFEGTYDAQFDHLLLRSDVLANETSKSMKDAASKLRIPYLSQAELMSLLNLSRLENFKDCAKKVESMNLSVWHLSDKPEMSVPVLWDDSDSSTPIKRSLNELLVIHALRPDRLLASVHLLVNTTFSSEFMQQDKVINLQEIIERSKTPLLLCSATGFDASGRVEDLATEMNKEVTSIAIGSSEGFNQADAALSSASKSGRWILLKNVHLAPSWLTQLEKKLHNLKPHPQFRLLLTAEIHPKLPVSIIQASRVLVFEPSTGLKANLLRSLSSIQPSRFSQLPAERSRLYFLLCWFHAVVQERLRYQPLGWANSYEFSDADLRVACDTLDAAVDLVASKRANVNPEKLPWNALMTLLSQCIYGGKIDNQFDQKLLDAFLQKLFTMKIFDPEYVLINDVDGKGSNLNVPDDTTRGNLMVWVNNINIVDTKRSGSAKKHVEDVG</sequence>
<evidence type="ECO:0000313" key="9">
    <source>
        <dbReference type="WBParaSite" id="jg16835"/>
    </source>
</evidence>
<dbReference type="Pfam" id="PF12777">
    <property type="entry name" value="MT"/>
    <property type="match status" value="1"/>
</dbReference>
<evidence type="ECO:0000256" key="2">
    <source>
        <dbReference type="SAM" id="Coils"/>
    </source>
</evidence>
<feature type="coiled-coil region" evidence="2">
    <location>
        <begin position="179"/>
        <end position="241"/>
    </location>
</feature>
<evidence type="ECO:0000259" key="3">
    <source>
        <dbReference type="Pfam" id="PF03028"/>
    </source>
</evidence>
<dbReference type="FunFam" id="3.40.50.300:FF:000373">
    <property type="entry name" value="Cytoplasmic dynein heavy chain 2"/>
    <property type="match status" value="1"/>
</dbReference>
<feature type="coiled-coil region" evidence="2">
    <location>
        <begin position="636"/>
        <end position="663"/>
    </location>
</feature>
<dbReference type="Pfam" id="PF12780">
    <property type="entry name" value="AAA_8"/>
    <property type="match status" value="1"/>
</dbReference>
<dbReference type="InterPro" id="IPR027417">
    <property type="entry name" value="P-loop_NTPase"/>
</dbReference>